<keyword evidence="1" id="KW-1133">Transmembrane helix</keyword>
<keyword evidence="1" id="KW-0472">Membrane</keyword>
<dbReference type="PANTHER" id="PTHR31286:SF153">
    <property type="entry name" value="DUF4283 DOMAIN PROTEIN"/>
    <property type="match status" value="1"/>
</dbReference>
<keyword evidence="1" id="KW-0812">Transmembrane</keyword>
<dbReference type="Pfam" id="PF14111">
    <property type="entry name" value="DUF4283"/>
    <property type="match status" value="1"/>
</dbReference>
<evidence type="ECO:0000256" key="1">
    <source>
        <dbReference type="SAM" id="Phobius"/>
    </source>
</evidence>
<dbReference type="AlphaFoldDB" id="A0AAV0E0P0"/>
<evidence type="ECO:0000259" key="2">
    <source>
        <dbReference type="Pfam" id="PF14111"/>
    </source>
</evidence>
<feature type="domain" description="DUF4283" evidence="2">
    <location>
        <begin position="69"/>
        <end position="137"/>
    </location>
</feature>
<dbReference type="EMBL" id="CAMAPF010000195">
    <property type="protein sequence ID" value="CAH9112247.1"/>
    <property type="molecule type" value="Genomic_DNA"/>
</dbReference>
<proteinExistence type="predicted"/>
<organism evidence="3 4">
    <name type="scientific">Cuscuta epithymum</name>
    <dbReference type="NCBI Taxonomy" id="186058"/>
    <lineage>
        <taxon>Eukaryota</taxon>
        <taxon>Viridiplantae</taxon>
        <taxon>Streptophyta</taxon>
        <taxon>Embryophyta</taxon>
        <taxon>Tracheophyta</taxon>
        <taxon>Spermatophyta</taxon>
        <taxon>Magnoliopsida</taxon>
        <taxon>eudicotyledons</taxon>
        <taxon>Gunneridae</taxon>
        <taxon>Pentapetalae</taxon>
        <taxon>asterids</taxon>
        <taxon>lamiids</taxon>
        <taxon>Solanales</taxon>
        <taxon>Convolvulaceae</taxon>
        <taxon>Cuscuteae</taxon>
        <taxon>Cuscuta</taxon>
        <taxon>Cuscuta subgen. Cuscuta</taxon>
    </lineage>
</organism>
<dbReference type="PANTHER" id="PTHR31286">
    <property type="entry name" value="GLYCINE-RICH CELL WALL STRUCTURAL PROTEIN 1.8-LIKE"/>
    <property type="match status" value="1"/>
</dbReference>
<dbReference type="InterPro" id="IPR040256">
    <property type="entry name" value="At4g02000-like"/>
</dbReference>
<dbReference type="Proteomes" id="UP001152523">
    <property type="component" value="Unassembled WGS sequence"/>
</dbReference>
<comment type="caution">
    <text evidence="3">The sequence shown here is derived from an EMBL/GenBank/DDBJ whole genome shotgun (WGS) entry which is preliminary data.</text>
</comment>
<feature type="transmembrane region" description="Helical" evidence="1">
    <location>
        <begin position="12"/>
        <end position="28"/>
    </location>
</feature>
<evidence type="ECO:0000313" key="4">
    <source>
        <dbReference type="Proteomes" id="UP001152523"/>
    </source>
</evidence>
<evidence type="ECO:0000313" key="3">
    <source>
        <dbReference type="EMBL" id="CAH9112247.1"/>
    </source>
</evidence>
<protein>
    <recommendedName>
        <fullName evidence="2">DUF4283 domain-containing protein</fullName>
    </recommendedName>
</protein>
<accession>A0AAV0E0P0</accession>
<reference evidence="3" key="1">
    <citation type="submission" date="2022-07" db="EMBL/GenBank/DDBJ databases">
        <authorList>
            <person name="Macas J."/>
            <person name="Novak P."/>
            <person name="Neumann P."/>
        </authorList>
    </citation>
    <scope>NUCLEOTIDE SEQUENCE</scope>
</reference>
<sequence length="196" mass="22713">MGVSTRLGTFAFNFWLGFLIIFAPRKVFMESVVDRYRQMAIGEDEAEINLDEGELDGVLAEEVAAGFPVIGQILTDRKVRLSEMKEQIVALWRPGKGMSVKEIGDKRYLFFFNHRFDMKRVLESGPWQYARSLILLKEVMSDDIPHKIVLNEAEFWVQVYNVPYSLVNLGTTRRIGSFLGEFVKYDDYQEKEKLDP</sequence>
<keyword evidence="4" id="KW-1185">Reference proteome</keyword>
<name>A0AAV0E0P0_9ASTE</name>
<dbReference type="InterPro" id="IPR025558">
    <property type="entry name" value="DUF4283"/>
</dbReference>
<gene>
    <name evidence="3" type="ORF">CEPIT_LOCUS19835</name>
</gene>